<feature type="transmembrane region" description="Helical" evidence="16">
    <location>
        <begin position="381"/>
        <end position="402"/>
    </location>
</feature>
<evidence type="ECO:0000256" key="12">
    <source>
        <dbReference type="ARBA" id="ARBA00023136"/>
    </source>
</evidence>
<feature type="transmembrane region" description="Helical" evidence="16">
    <location>
        <begin position="20"/>
        <end position="42"/>
    </location>
</feature>
<evidence type="ECO:0000259" key="17">
    <source>
        <dbReference type="PROSITE" id="PS51098"/>
    </source>
</evidence>
<feature type="transmembrane region" description="Helical" evidence="16">
    <location>
        <begin position="92"/>
        <end position="115"/>
    </location>
</feature>
<dbReference type="PROSITE" id="PS51098">
    <property type="entry name" value="PTS_EIIB_TYPE_1"/>
    <property type="match status" value="2"/>
</dbReference>
<dbReference type="Pfam" id="PF00367">
    <property type="entry name" value="PTS_EIIB"/>
    <property type="match status" value="2"/>
</dbReference>
<feature type="domain" description="PTS EIIB type-1" evidence="17">
    <location>
        <begin position="436"/>
        <end position="517"/>
    </location>
</feature>
<feature type="active site" description="Phosphocysteine intermediate; for EIIB activity" evidence="15">
    <location>
        <position position="571"/>
    </location>
</feature>
<dbReference type="InterPro" id="IPR050429">
    <property type="entry name" value="PTS_Glucose_EIICBA"/>
</dbReference>
<dbReference type="NCBIfam" id="TIGR02002">
    <property type="entry name" value="PTS-II-BC-glcB"/>
    <property type="match status" value="1"/>
</dbReference>
<feature type="transmembrane region" description="Helical" evidence="16">
    <location>
        <begin position="309"/>
        <end position="327"/>
    </location>
</feature>
<dbReference type="STRING" id="1445510.YC6258_00774"/>
<evidence type="ECO:0000256" key="16">
    <source>
        <dbReference type="SAM" id="Phobius"/>
    </source>
</evidence>
<dbReference type="CDD" id="cd00212">
    <property type="entry name" value="PTS_IIB_glc"/>
    <property type="match status" value="1"/>
</dbReference>
<comment type="catalytic activity">
    <reaction evidence="14">
        <text>N(pros)-phospho-L-histidyl-[protein] + D-glucose(out) = D-glucose 6-phosphate(in) + L-histidyl-[protein]</text>
        <dbReference type="Rhea" id="RHEA:33367"/>
        <dbReference type="Rhea" id="RHEA-COMP:9745"/>
        <dbReference type="Rhea" id="RHEA-COMP:9746"/>
        <dbReference type="ChEBI" id="CHEBI:4167"/>
        <dbReference type="ChEBI" id="CHEBI:29979"/>
        <dbReference type="ChEBI" id="CHEBI:61548"/>
        <dbReference type="ChEBI" id="CHEBI:64837"/>
        <dbReference type="EC" id="2.7.1.199"/>
    </reaction>
</comment>
<evidence type="ECO:0000256" key="2">
    <source>
        <dbReference type="ARBA" id="ARBA00011910"/>
    </source>
</evidence>
<dbReference type="EC" id="2.7.1.199" evidence="2"/>
<dbReference type="InterPro" id="IPR003352">
    <property type="entry name" value="PTS_EIIC"/>
</dbReference>
<dbReference type="Pfam" id="PF02378">
    <property type="entry name" value="PTS_EIIC"/>
    <property type="match status" value="1"/>
</dbReference>
<keyword evidence="7 19" id="KW-0808">Transferase</keyword>
<dbReference type="GO" id="GO:0009401">
    <property type="term" value="P:phosphoenolpyruvate-dependent sugar phosphotransferase system"/>
    <property type="evidence" value="ECO:0007669"/>
    <property type="project" value="UniProtKB-KW"/>
</dbReference>
<dbReference type="PANTHER" id="PTHR30009:SF20">
    <property type="entry name" value="PTS SYSTEM GLUCOSE-SPECIFIC EIICB COMPONENT-RELATED"/>
    <property type="match status" value="1"/>
</dbReference>
<dbReference type="EMBL" id="CP007142">
    <property type="protein sequence ID" value="AJQ92824.1"/>
    <property type="molecule type" value="Genomic_DNA"/>
</dbReference>
<evidence type="ECO:0000256" key="9">
    <source>
        <dbReference type="ARBA" id="ARBA00022692"/>
    </source>
</evidence>
<feature type="transmembrane region" description="Helical" evidence="16">
    <location>
        <begin position="127"/>
        <end position="146"/>
    </location>
</feature>
<keyword evidence="9 16" id="KW-0812">Transmembrane</keyword>
<keyword evidence="5" id="KW-1003">Cell membrane</keyword>
<keyword evidence="20" id="KW-1185">Reference proteome</keyword>
<feature type="transmembrane region" description="Helical" evidence="16">
    <location>
        <begin position="285"/>
        <end position="302"/>
    </location>
</feature>
<dbReference type="InterPro" id="IPR013013">
    <property type="entry name" value="PTS_EIIC_1"/>
</dbReference>
<gene>
    <name evidence="19" type="ORF">YC6258_00774</name>
</gene>
<comment type="subcellular location">
    <subcellularLocation>
        <location evidence="1">Cell membrane</location>
        <topology evidence="1">Multi-pass membrane protein</topology>
    </subcellularLocation>
</comment>
<feature type="transmembrane region" description="Helical" evidence="16">
    <location>
        <begin position="62"/>
        <end position="80"/>
    </location>
</feature>
<evidence type="ECO:0000256" key="14">
    <source>
        <dbReference type="ARBA" id="ARBA00047336"/>
    </source>
</evidence>
<keyword evidence="12 16" id="KW-0472">Membrane</keyword>
<accession>A0A0C5VRF0</accession>
<dbReference type="InterPro" id="IPR011299">
    <property type="entry name" value="PTS_IIBC_glc"/>
</dbReference>
<evidence type="ECO:0000256" key="13">
    <source>
        <dbReference type="ARBA" id="ARBA00032303"/>
    </source>
</evidence>
<protein>
    <recommendedName>
        <fullName evidence="3">PTS system glucose-specific EIICB component</fullName>
        <ecNumber evidence="2">2.7.1.199</ecNumber>
    </recommendedName>
    <alternativeName>
        <fullName evidence="13">EIICB-Glc</fullName>
    </alternativeName>
</protein>
<keyword evidence="11 16" id="KW-1133">Transmembrane helix</keyword>
<keyword evidence="10" id="KW-0418">Kinase</keyword>
<dbReference type="PROSITE" id="PS51103">
    <property type="entry name" value="PTS_EIIC_TYPE_1"/>
    <property type="match status" value="1"/>
</dbReference>
<evidence type="ECO:0000256" key="5">
    <source>
        <dbReference type="ARBA" id="ARBA00022475"/>
    </source>
</evidence>
<evidence type="ECO:0000259" key="18">
    <source>
        <dbReference type="PROSITE" id="PS51103"/>
    </source>
</evidence>
<name>A0A0C5VRF0_9GAMM</name>
<feature type="active site" description="Phosphocysteine intermediate; for EIIB activity" evidence="15">
    <location>
        <position position="458"/>
    </location>
</feature>
<evidence type="ECO:0000256" key="6">
    <source>
        <dbReference type="ARBA" id="ARBA00022597"/>
    </source>
</evidence>
<dbReference type="GO" id="GO:0008982">
    <property type="term" value="F:protein-N(PI)-phosphohistidine-sugar phosphotransferase activity"/>
    <property type="evidence" value="ECO:0007669"/>
    <property type="project" value="InterPro"/>
</dbReference>
<evidence type="ECO:0000256" key="1">
    <source>
        <dbReference type="ARBA" id="ARBA00004651"/>
    </source>
</evidence>
<feature type="domain" description="PTS EIIC type-1" evidence="18">
    <location>
        <begin position="5"/>
        <end position="419"/>
    </location>
</feature>
<feature type="transmembrane region" description="Helical" evidence="16">
    <location>
        <begin position="166"/>
        <end position="189"/>
    </location>
</feature>
<keyword evidence="8" id="KW-0598">Phosphotransferase system</keyword>
<evidence type="ECO:0000256" key="11">
    <source>
        <dbReference type="ARBA" id="ARBA00022989"/>
    </source>
</evidence>
<evidence type="ECO:0000256" key="10">
    <source>
        <dbReference type="ARBA" id="ARBA00022777"/>
    </source>
</evidence>
<dbReference type="KEGG" id="gsn:YC6258_00774"/>
<keyword evidence="4" id="KW-0813">Transport</keyword>
<evidence type="ECO:0000313" key="19">
    <source>
        <dbReference type="EMBL" id="AJQ92824.1"/>
    </source>
</evidence>
<dbReference type="Proteomes" id="UP000032266">
    <property type="component" value="Chromosome"/>
</dbReference>
<dbReference type="PATRIC" id="fig|1445510.3.peg.758"/>
<dbReference type="Gene3D" id="3.30.1360.60">
    <property type="entry name" value="Glucose permease domain IIB"/>
    <property type="match status" value="2"/>
</dbReference>
<dbReference type="InterPro" id="IPR001996">
    <property type="entry name" value="PTS_IIB_1"/>
</dbReference>
<dbReference type="HOGENOM" id="CLU_012312_1_0_6"/>
<dbReference type="PROSITE" id="PS01035">
    <property type="entry name" value="PTS_EIIB_TYPE_1_CYS"/>
    <property type="match status" value="1"/>
</dbReference>
<dbReference type="GO" id="GO:0055056">
    <property type="term" value="F:D-glucose transmembrane transporter activity"/>
    <property type="evidence" value="ECO:0007669"/>
    <property type="project" value="InterPro"/>
</dbReference>
<feature type="domain" description="PTS EIIB type-1" evidence="17">
    <location>
        <begin position="549"/>
        <end position="628"/>
    </location>
</feature>
<dbReference type="GO" id="GO:0005886">
    <property type="term" value="C:plasma membrane"/>
    <property type="evidence" value="ECO:0007669"/>
    <property type="project" value="UniProtKB-SubCell"/>
</dbReference>
<keyword evidence="6" id="KW-0762">Sugar transport</keyword>
<dbReference type="InterPro" id="IPR018113">
    <property type="entry name" value="PTrfase_EIIB_Cys"/>
</dbReference>
<dbReference type="AlphaFoldDB" id="A0A0C5VRF0"/>
<evidence type="ECO:0000256" key="7">
    <source>
        <dbReference type="ARBA" id="ARBA00022679"/>
    </source>
</evidence>
<dbReference type="GO" id="GO:0016301">
    <property type="term" value="F:kinase activity"/>
    <property type="evidence" value="ECO:0007669"/>
    <property type="project" value="UniProtKB-KW"/>
</dbReference>
<dbReference type="NCBIfam" id="TIGR00826">
    <property type="entry name" value="EIIB_glc"/>
    <property type="match status" value="1"/>
</dbReference>
<dbReference type="PANTHER" id="PTHR30009">
    <property type="entry name" value="CYTOCHROME C-TYPE SYNTHESIS PROTEIN AND PTS TRANSMEMBRANE COMPONENT"/>
    <property type="match status" value="1"/>
</dbReference>
<evidence type="ECO:0000256" key="8">
    <source>
        <dbReference type="ARBA" id="ARBA00022683"/>
    </source>
</evidence>
<dbReference type="InterPro" id="IPR036878">
    <property type="entry name" value="Glu_permease_IIB"/>
</dbReference>
<feature type="transmembrane region" description="Helical" evidence="16">
    <location>
        <begin position="333"/>
        <end position="360"/>
    </location>
</feature>
<organism evidence="19 20">
    <name type="scientific">Gynuella sunshinyii YC6258</name>
    <dbReference type="NCBI Taxonomy" id="1445510"/>
    <lineage>
        <taxon>Bacteria</taxon>
        <taxon>Pseudomonadati</taxon>
        <taxon>Pseudomonadota</taxon>
        <taxon>Gammaproteobacteria</taxon>
        <taxon>Oceanospirillales</taxon>
        <taxon>Saccharospirillaceae</taxon>
        <taxon>Gynuella</taxon>
    </lineage>
</organism>
<dbReference type="NCBIfam" id="NF008301">
    <property type="entry name" value="PRK11089.1"/>
    <property type="match status" value="1"/>
</dbReference>
<dbReference type="RefSeq" id="WP_044615798.1">
    <property type="nucleotide sequence ID" value="NZ_CP007142.1"/>
</dbReference>
<reference evidence="19 20" key="1">
    <citation type="submission" date="2014-01" db="EMBL/GenBank/DDBJ databases">
        <title>Full genme sequencing of cellulolytic bacterium Gynuella sunshinyii YC6258T gen. nov., sp. nov.</title>
        <authorList>
            <person name="Khan H."/>
            <person name="Chung E.J."/>
            <person name="Chung Y.R."/>
        </authorList>
    </citation>
    <scope>NUCLEOTIDE SEQUENCE [LARGE SCALE GENOMIC DNA]</scope>
    <source>
        <strain evidence="19 20">YC6258</strain>
    </source>
</reference>
<dbReference type="SUPFAM" id="SSF55604">
    <property type="entry name" value="Glucose permease domain IIB"/>
    <property type="match status" value="2"/>
</dbReference>
<dbReference type="OrthoDB" id="7571469at2"/>
<evidence type="ECO:0000256" key="15">
    <source>
        <dbReference type="PROSITE-ProRule" id="PRU00421"/>
    </source>
</evidence>
<sequence length="628" mass="67080">MSVWKQSFAVLQKVGKSLMLPVSVLPVAGILLGIGGADWSHLGEVPQVLALILSVMKQSGDAVFGNLPLIFAIGVALGFTNNDGVSALAATVGYYVMTAAMKALGPTIAGSIYHIDLQTNPELIDKLINTGVLGGIVAGGIAAFMFNRFFNIKLPTYLGFFAGKRFVPIITAFSAIAAALILTIIWPPIGNLINSFSDWAAYQNPALAFGIYGVVERSLIPFGLHHIWNVPFFFEAGAVCQVGHDLINGVADKAACTAQGGQWITGEIQRYLAGDPTAGNMAGGYLFKMWGLPAAAIAMWHTAKPENRAKIGGIMISAALTSFLTGITEPIEFAFLFVAPVLYVIHAILAGLAFPITILLDMKHGMTFSHGGIDFFLFSHLSHNFLMFFVVGPAYALVYYTVFRVAIVKLNLKTPGREDEVALVTVQTTTGNVAEDDRVGQIILAFGGASNLKTVDNCITRLRMEVHQTEKVNSDRLKALGATGVIKVGNGIQAIFGTEADNLRTSIDQYLASGKAPELDAPMAAPVSQTVAAPVAQQSTATGISDEQRSLASRLITLLGGKDNIQDCLACATSRLRLELKDQVKWDEAELRNAGVKRVMRINETVVHLLLGDQASATEQAMKEQLAG</sequence>
<evidence type="ECO:0000256" key="4">
    <source>
        <dbReference type="ARBA" id="ARBA00022448"/>
    </source>
</evidence>
<evidence type="ECO:0000256" key="3">
    <source>
        <dbReference type="ARBA" id="ARBA00021468"/>
    </source>
</evidence>
<dbReference type="GO" id="GO:1904659">
    <property type="term" value="P:D-glucose transmembrane transport"/>
    <property type="evidence" value="ECO:0007669"/>
    <property type="project" value="InterPro"/>
</dbReference>
<evidence type="ECO:0000313" key="20">
    <source>
        <dbReference type="Proteomes" id="UP000032266"/>
    </source>
</evidence>
<proteinExistence type="predicted"/>
<dbReference type="GO" id="GO:0090564">
    <property type="term" value="F:protein-phosphocysteine-glucose phosphotransferase system transporter activity"/>
    <property type="evidence" value="ECO:0007669"/>
    <property type="project" value="TreeGrafter"/>
</dbReference>